<gene>
    <name evidence="1" type="primary">GALNT9</name>
</gene>
<evidence type="ECO:0000313" key="1">
    <source>
        <dbReference type="Ensembl" id="ENSOARP00020055964.1"/>
    </source>
</evidence>
<name>A0AC11EG86_SHEEP</name>
<reference evidence="1" key="3">
    <citation type="submission" date="2025-09" db="UniProtKB">
        <authorList>
            <consortium name="Ensembl"/>
        </authorList>
    </citation>
    <scope>IDENTIFICATION</scope>
</reference>
<reference evidence="1" key="2">
    <citation type="submission" date="2025-08" db="UniProtKB">
        <authorList>
            <consortium name="Ensembl"/>
        </authorList>
    </citation>
    <scope>IDENTIFICATION</scope>
</reference>
<accession>A0AC11EG86</accession>
<protein>
    <submittedName>
        <fullName evidence="1">Polypeptide N-acetylgalactosaminyltransferase 9</fullName>
    </submittedName>
</protein>
<sequence length="572" mass="64890">MAVARKIKTLLTVNILVFVGIILFSVYCRLQDRSEGLVQIVRSADRRVRSRHAKVGALAEREAILQRLDHLEEVVYNQLNGLAKPIGLVEGPGGLGQGGMAATLRDGSQETEGRFEEYGYNAQLSDRISLDRTIPDYRPKKCRQMTYSDDLPQISVVFIFVNEALSVILRSVHSVVNHTPSQLLKEVILVDDNSDNVELKLNLDQYVSKRYPGLVKIVRNSRREGLIRARLQGWKVATAPVVGFFDAHVEFSTGWAEPALTRIREDRRRIVLPAIDNIKYDTFEVQQYASAAHGYNWGLWCMYIVPPQDWLDRGDEAAPIRTPAMIGCSFVVDREYFGDIGLLDPGMEVYGGENIELGMRVWQCGGSMEVLPCSRVAHIERTKKPYNNDIDYYAKRNALRAAEVWMDGFKSHVYMAWNIPMTNPGVDFGDVSERLALRQRLKCRSFKWYLDNVYPEMRTYNDTLTYGELVRYSAEGLLQLGPLGSTAFLPDSKCLVDDGRGRTPALKKCEDVARPAQRLWDFTQGGPIVSRDTGRCLEVEMSKDANFGLRLVVQRCSGQKWTIRNWIKPGRH</sequence>
<dbReference type="Ensembl" id="ENSOART00020076147.1">
    <property type="protein sequence ID" value="ENSOARP00020055964.1"/>
    <property type="gene ID" value="ENSOARG00020022708.2"/>
</dbReference>
<proteinExistence type="predicted"/>
<reference evidence="1" key="1">
    <citation type="submission" date="2020-11" db="EMBL/GenBank/DDBJ databases">
        <authorList>
            <person name="Davenport K.M."/>
            <person name="Bickhart D.M."/>
            <person name="Smith T.P.L."/>
            <person name="Murdoch B.M."/>
            <person name="Rosen B.D."/>
        </authorList>
    </citation>
    <scope>NUCLEOTIDE SEQUENCE [LARGE SCALE GENOMIC DNA]</scope>
    <source>
        <strain evidence="1">OAR_USU_Benz2616</strain>
    </source>
</reference>
<organism evidence="1">
    <name type="scientific">Ovis aries</name>
    <name type="common">Sheep</name>
    <dbReference type="NCBI Taxonomy" id="9940"/>
    <lineage>
        <taxon>Eukaryota</taxon>
        <taxon>Metazoa</taxon>
        <taxon>Chordata</taxon>
        <taxon>Craniata</taxon>
        <taxon>Vertebrata</taxon>
        <taxon>Euteleostomi</taxon>
        <taxon>Mammalia</taxon>
        <taxon>Eutheria</taxon>
        <taxon>Laurasiatheria</taxon>
        <taxon>Artiodactyla</taxon>
        <taxon>Ruminantia</taxon>
        <taxon>Pecora</taxon>
        <taxon>Bovidae</taxon>
        <taxon>Caprinae</taxon>
        <taxon>Ovis</taxon>
    </lineage>
</organism>